<dbReference type="PANTHER" id="PTHR30576">
    <property type="entry name" value="COLANIC BIOSYNTHESIS UDP-GLUCOSE LIPID CARRIER TRANSFERASE"/>
    <property type="match status" value="1"/>
</dbReference>
<organism evidence="9 10">
    <name type="scientific">Halochromatium glycolicum</name>
    <dbReference type="NCBI Taxonomy" id="85075"/>
    <lineage>
        <taxon>Bacteria</taxon>
        <taxon>Pseudomonadati</taxon>
        <taxon>Pseudomonadota</taxon>
        <taxon>Gammaproteobacteria</taxon>
        <taxon>Chromatiales</taxon>
        <taxon>Chromatiaceae</taxon>
        <taxon>Halochromatium</taxon>
    </lineage>
</organism>
<dbReference type="GO" id="GO:0089702">
    <property type="term" value="F:undecaprenyl-phosphate glucose phosphotransferase activity"/>
    <property type="evidence" value="ECO:0007669"/>
    <property type="project" value="TreeGrafter"/>
</dbReference>
<protein>
    <submittedName>
        <fullName evidence="9">Sugar transferase</fullName>
    </submittedName>
</protein>
<evidence type="ECO:0000256" key="4">
    <source>
        <dbReference type="ARBA" id="ARBA00022692"/>
    </source>
</evidence>
<comment type="similarity">
    <text evidence="2">Belongs to the bacterial sugar transferase family.</text>
</comment>
<dbReference type="InterPro" id="IPR017464">
    <property type="entry name" value="Sugar_tfrase_EpsB_2"/>
</dbReference>
<evidence type="ECO:0000256" key="5">
    <source>
        <dbReference type="ARBA" id="ARBA00022989"/>
    </source>
</evidence>
<dbReference type="PANTHER" id="PTHR30576:SF21">
    <property type="entry name" value="UDP-GLUCOSE:UNDECAPRENYL-PHOSPHATE GLUCOSE-1-PHOSPHATE TRANSFERASE"/>
    <property type="match status" value="1"/>
</dbReference>
<dbReference type="InterPro" id="IPR017475">
    <property type="entry name" value="EPS_sugar_tfrase"/>
</dbReference>
<keyword evidence="6 7" id="KW-0472">Membrane</keyword>
<reference evidence="9" key="1">
    <citation type="submission" date="2017-08" db="EMBL/GenBank/DDBJ databases">
        <authorList>
            <person name="Imhoff J.F."/>
            <person name="Rahn T."/>
            <person name="Kuenzel S."/>
            <person name="Neulinger S.C."/>
        </authorList>
    </citation>
    <scope>NUCLEOTIDE SEQUENCE</scope>
    <source>
        <strain evidence="9">DSM 11080</strain>
    </source>
</reference>
<accession>A0AAJ0XA18</accession>
<dbReference type="GO" id="GO:0016020">
    <property type="term" value="C:membrane"/>
    <property type="evidence" value="ECO:0007669"/>
    <property type="project" value="UniProtKB-SubCell"/>
</dbReference>
<dbReference type="Pfam" id="PF02397">
    <property type="entry name" value="Bac_transf"/>
    <property type="match status" value="1"/>
</dbReference>
<feature type="domain" description="Bacterial sugar transferase" evidence="8">
    <location>
        <begin position="274"/>
        <end position="457"/>
    </location>
</feature>
<comment type="subcellular location">
    <subcellularLocation>
        <location evidence="1">Membrane</location>
        <topology evidence="1">Multi-pass membrane protein</topology>
    </subcellularLocation>
</comment>
<dbReference type="InterPro" id="IPR003362">
    <property type="entry name" value="Bact_transf"/>
</dbReference>
<evidence type="ECO:0000313" key="10">
    <source>
        <dbReference type="Proteomes" id="UP001296776"/>
    </source>
</evidence>
<evidence type="ECO:0000256" key="2">
    <source>
        <dbReference type="ARBA" id="ARBA00006464"/>
    </source>
</evidence>
<feature type="transmembrane region" description="Helical" evidence="7">
    <location>
        <begin position="12"/>
        <end position="36"/>
    </location>
</feature>
<keyword evidence="5 7" id="KW-1133">Transmembrane helix</keyword>
<reference evidence="9" key="2">
    <citation type="journal article" date="2020" name="Microorganisms">
        <title>Osmotic Adaptation and Compatible Solute Biosynthesis of Phototrophic Bacteria as Revealed from Genome Analyses.</title>
        <authorList>
            <person name="Imhoff J.F."/>
            <person name="Rahn T."/>
            <person name="Kunzel S."/>
            <person name="Keller A."/>
            <person name="Neulinger S.C."/>
        </authorList>
    </citation>
    <scope>NUCLEOTIDE SEQUENCE</scope>
    <source>
        <strain evidence="9">DSM 11080</strain>
    </source>
</reference>
<dbReference type="Proteomes" id="UP001296776">
    <property type="component" value="Unassembled WGS sequence"/>
</dbReference>
<keyword evidence="3 9" id="KW-0808">Transferase</keyword>
<dbReference type="GO" id="GO:0009242">
    <property type="term" value="P:colanic acid biosynthetic process"/>
    <property type="evidence" value="ECO:0007669"/>
    <property type="project" value="TreeGrafter"/>
</dbReference>
<evidence type="ECO:0000256" key="3">
    <source>
        <dbReference type="ARBA" id="ARBA00022679"/>
    </source>
</evidence>
<dbReference type="AlphaFoldDB" id="A0AAJ0XA18"/>
<gene>
    <name evidence="9" type="ORF">CKO40_08960</name>
</gene>
<evidence type="ECO:0000256" key="7">
    <source>
        <dbReference type="SAM" id="Phobius"/>
    </source>
</evidence>
<keyword evidence="10" id="KW-1185">Reference proteome</keyword>
<evidence type="ECO:0000256" key="1">
    <source>
        <dbReference type="ARBA" id="ARBA00004141"/>
    </source>
</evidence>
<dbReference type="NCBIfam" id="TIGR03025">
    <property type="entry name" value="EPS_sugtrans"/>
    <property type="match status" value="1"/>
</dbReference>
<evidence type="ECO:0000256" key="6">
    <source>
        <dbReference type="ARBA" id="ARBA00023136"/>
    </source>
</evidence>
<evidence type="ECO:0000313" key="9">
    <source>
        <dbReference type="EMBL" id="MBK1704660.1"/>
    </source>
</evidence>
<evidence type="ECO:0000259" key="8">
    <source>
        <dbReference type="Pfam" id="PF02397"/>
    </source>
</evidence>
<sequence length="463" mass="52368">MQLFGHHISRRTIYLAGIEILIIACCMQFALMVITGNALQEGLLLGQNIALATFTVLVMETMGLYDREVHAQLGTQGIDDVIRLVVSMLLALAAVELLGPWIPLDFPKLEALTIGIGLAFVVIVGERQIYRSISNREAFAHRILVLGSGRRAMALQTFNTHAHRPYKVVAFVAIEQREHCDVPENHRIALEPGQTLLGLARSTHAEEIVVAIRDRRGVLPVRQLLECKLQGITVTDVSSFFEREHQRLELESMNTSWLVFGNGFRQSWFGNLIKRTFDLFLSLVILVISLPVMLITAVAIRLDSPGPVLYWQTRVGRGNRPFEICKFRSMSQNAEQDGKPQWAASNDQRVTRVGRVIRKLRIDELPQIINVLKGEMSFIGPRPERPIFVDQLSKQIPYFLARHSIRPGISGWAQVRYPYGASVQDAKEKLQYDLYYVKNHTLFLDILIILETVKVVLFGRGAR</sequence>
<feature type="transmembrane region" description="Helical" evidence="7">
    <location>
        <begin position="109"/>
        <end position="126"/>
    </location>
</feature>
<proteinExistence type="inferred from homology"/>
<name>A0AAJ0XA18_9GAMM</name>
<dbReference type="RefSeq" id="WP_200345858.1">
    <property type="nucleotide sequence ID" value="NZ_NRSJ01000012.1"/>
</dbReference>
<feature type="transmembrane region" description="Helical" evidence="7">
    <location>
        <begin position="42"/>
        <end position="60"/>
    </location>
</feature>
<dbReference type="NCBIfam" id="TIGR03013">
    <property type="entry name" value="EpsB_2"/>
    <property type="match status" value="1"/>
</dbReference>
<feature type="transmembrane region" description="Helical" evidence="7">
    <location>
        <begin position="279"/>
        <end position="300"/>
    </location>
</feature>
<feature type="transmembrane region" description="Helical" evidence="7">
    <location>
        <begin position="81"/>
        <end position="103"/>
    </location>
</feature>
<dbReference type="EMBL" id="NRSJ01000012">
    <property type="protein sequence ID" value="MBK1704660.1"/>
    <property type="molecule type" value="Genomic_DNA"/>
</dbReference>
<comment type="caution">
    <text evidence="9">The sequence shown here is derived from an EMBL/GenBank/DDBJ whole genome shotgun (WGS) entry which is preliminary data.</text>
</comment>
<keyword evidence="4 7" id="KW-0812">Transmembrane</keyword>